<dbReference type="Pfam" id="PF08436">
    <property type="entry name" value="DXP_redisom_C"/>
    <property type="match status" value="1"/>
</dbReference>
<evidence type="ECO:0000259" key="11">
    <source>
        <dbReference type="Pfam" id="PF08436"/>
    </source>
</evidence>
<comment type="function">
    <text evidence="9">Catalyzes the NADPH-dependent rearrangement and reduction of 1-deoxy-D-xylulose-5-phosphate (DXP) to 2-C-methyl-D-erythritol 4-phosphate (MEP).</text>
</comment>
<feature type="binding site" evidence="9">
    <location>
        <position position="215"/>
    </location>
    <ligand>
        <name>1-deoxy-D-xylulose 5-phosphate</name>
        <dbReference type="ChEBI" id="CHEBI:57792"/>
    </ligand>
</feature>
<dbReference type="GO" id="GO:0070402">
    <property type="term" value="F:NADPH binding"/>
    <property type="evidence" value="ECO:0007669"/>
    <property type="project" value="InterPro"/>
</dbReference>
<dbReference type="AlphaFoldDB" id="A0A375YJY1"/>
<comment type="catalytic activity">
    <reaction evidence="8">
        <text>2-C-methyl-D-erythritol 4-phosphate + NADP(+) = 1-deoxy-D-xylulose 5-phosphate + NADPH + H(+)</text>
        <dbReference type="Rhea" id="RHEA:13717"/>
        <dbReference type="ChEBI" id="CHEBI:15378"/>
        <dbReference type="ChEBI" id="CHEBI:57783"/>
        <dbReference type="ChEBI" id="CHEBI:57792"/>
        <dbReference type="ChEBI" id="CHEBI:58262"/>
        <dbReference type="ChEBI" id="CHEBI:58349"/>
        <dbReference type="EC" id="1.1.1.267"/>
    </reaction>
    <physiologicalReaction direction="right-to-left" evidence="8">
        <dbReference type="Rhea" id="RHEA:13719"/>
    </physiologicalReaction>
</comment>
<evidence type="ECO:0000259" key="10">
    <source>
        <dbReference type="Pfam" id="PF02670"/>
    </source>
</evidence>
<dbReference type="FunFam" id="3.40.50.720:FF:000045">
    <property type="entry name" value="1-deoxy-D-xylulose 5-phosphate reductoisomerase"/>
    <property type="match status" value="1"/>
</dbReference>
<comment type="cofactor">
    <cofactor evidence="9">
        <name>Mg(2+)</name>
        <dbReference type="ChEBI" id="CHEBI:18420"/>
    </cofactor>
    <cofactor evidence="9">
        <name>Mn(2+)</name>
        <dbReference type="ChEBI" id="CHEBI:29035"/>
    </cofactor>
</comment>
<proteinExistence type="inferred from homology"/>
<evidence type="ECO:0000256" key="5">
    <source>
        <dbReference type="ARBA" id="ARBA00023002"/>
    </source>
</evidence>
<evidence type="ECO:0000256" key="8">
    <source>
        <dbReference type="ARBA" id="ARBA00048543"/>
    </source>
</evidence>
<comment type="caution">
    <text evidence="9">Lacks conserved residue(s) required for the propagation of feature annotation.</text>
</comment>
<dbReference type="SUPFAM" id="SSF51735">
    <property type="entry name" value="NAD(P)-binding Rossmann-fold domains"/>
    <property type="match status" value="1"/>
</dbReference>
<keyword evidence="13" id="KW-0413">Isomerase</keyword>
<feature type="domain" description="DXP reductoisomerase C-terminal" evidence="12">
    <location>
        <begin position="259"/>
        <end position="376"/>
    </location>
</feature>
<evidence type="ECO:0000256" key="3">
    <source>
        <dbReference type="ARBA" id="ARBA00022723"/>
    </source>
</evidence>
<keyword evidence="9" id="KW-0460">Magnesium</keyword>
<dbReference type="PIRSF" id="PIRSF006205">
    <property type="entry name" value="Dxp_reductismrs"/>
    <property type="match status" value="1"/>
</dbReference>
<evidence type="ECO:0000259" key="12">
    <source>
        <dbReference type="Pfam" id="PF13288"/>
    </source>
</evidence>
<evidence type="ECO:0000256" key="1">
    <source>
        <dbReference type="ARBA" id="ARBA00005094"/>
    </source>
</evidence>
<dbReference type="RefSeq" id="WP_083145661.1">
    <property type="nucleotide sequence ID" value="NZ_MVID01000025.1"/>
</dbReference>
<feature type="binding site" evidence="9">
    <location>
        <position position="16"/>
    </location>
    <ligand>
        <name>NADPH</name>
        <dbReference type="ChEBI" id="CHEBI:57783"/>
    </ligand>
</feature>
<feature type="binding site" evidence="9">
    <location>
        <position position="149"/>
    </location>
    <ligand>
        <name>1-deoxy-D-xylulose 5-phosphate</name>
        <dbReference type="ChEBI" id="CHEBI:57792"/>
    </ligand>
</feature>
<dbReference type="NCBIfam" id="TIGR00243">
    <property type="entry name" value="Dxr"/>
    <property type="match status" value="1"/>
</dbReference>
<feature type="domain" description="1-deoxy-D-xylulose 5-phosphate reductoisomerase C-terminal" evidence="11">
    <location>
        <begin position="143"/>
        <end position="226"/>
    </location>
</feature>
<evidence type="ECO:0000313" key="13">
    <source>
        <dbReference type="EMBL" id="SRX81343.1"/>
    </source>
</evidence>
<accession>A0A375YJY1</accession>
<evidence type="ECO:0000256" key="6">
    <source>
        <dbReference type="ARBA" id="ARBA00023211"/>
    </source>
</evidence>
<dbReference type="PANTHER" id="PTHR30525">
    <property type="entry name" value="1-DEOXY-D-XYLULOSE 5-PHOSPHATE REDUCTOISOMERASE"/>
    <property type="match status" value="1"/>
</dbReference>
<comment type="similarity">
    <text evidence="2 9">Belongs to the DXR family.</text>
</comment>
<dbReference type="InterPro" id="IPR013644">
    <property type="entry name" value="DXP_reductoisomerase_C"/>
</dbReference>
<gene>
    <name evidence="9" type="primary">dxr</name>
    <name evidence="13" type="ORF">MPP7335_03092</name>
</gene>
<dbReference type="SUPFAM" id="SSF55347">
    <property type="entry name" value="Glyceraldehyde-3-phosphate dehydrogenase-like, C-terminal domain"/>
    <property type="match status" value="1"/>
</dbReference>
<dbReference type="GO" id="GO:0016853">
    <property type="term" value="F:isomerase activity"/>
    <property type="evidence" value="ECO:0007669"/>
    <property type="project" value="UniProtKB-KW"/>
</dbReference>
<dbReference type="GO" id="GO:0051484">
    <property type="term" value="P:isopentenyl diphosphate biosynthetic process, methylerythritol 4-phosphate pathway involved in terpenoid biosynthetic process"/>
    <property type="evidence" value="ECO:0007669"/>
    <property type="project" value="UniProtKB-ARBA"/>
</dbReference>
<evidence type="ECO:0000313" key="14">
    <source>
        <dbReference type="Proteomes" id="UP000252008"/>
    </source>
</evidence>
<feature type="domain" description="1-deoxy-D-xylulose 5-phosphate reductoisomerase N-terminal" evidence="10">
    <location>
        <begin position="7"/>
        <end position="131"/>
    </location>
</feature>
<name>A0A375YJY1_MYCPF</name>
<keyword evidence="6 9" id="KW-0464">Manganese</keyword>
<dbReference type="Proteomes" id="UP000252008">
    <property type="component" value="Unassembled WGS sequence"/>
</dbReference>
<dbReference type="PANTHER" id="PTHR30525:SF0">
    <property type="entry name" value="1-DEOXY-D-XYLULOSE 5-PHOSPHATE REDUCTOISOMERASE, CHLOROPLASTIC"/>
    <property type="match status" value="1"/>
</dbReference>
<dbReference type="InterPro" id="IPR036169">
    <property type="entry name" value="DXPR_C_sf"/>
</dbReference>
<feature type="binding site" evidence="9">
    <location>
        <position position="125"/>
    </location>
    <ligand>
        <name>NADPH</name>
        <dbReference type="ChEBI" id="CHEBI:57783"/>
    </ligand>
</feature>
<dbReference type="Gene3D" id="1.10.1740.10">
    <property type="match status" value="1"/>
</dbReference>
<dbReference type="STRING" id="39692.BST38_22310"/>
<feature type="binding site" evidence="9">
    <location>
        <position position="148"/>
    </location>
    <ligand>
        <name>1-deoxy-D-xylulose 5-phosphate</name>
        <dbReference type="ChEBI" id="CHEBI:57792"/>
    </ligand>
</feature>
<dbReference type="UniPathway" id="UPA00056">
    <property type="reaction ID" value="UER00092"/>
</dbReference>
<organism evidence="13 14">
    <name type="scientific">Mycolicibacterium parafortuitum</name>
    <name type="common">Mycobacterium parafortuitum</name>
    <dbReference type="NCBI Taxonomy" id="39692"/>
    <lineage>
        <taxon>Bacteria</taxon>
        <taxon>Bacillati</taxon>
        <taxon>Actinomycetota</taxon>
        <taxon>Actinomycetes</taxon>
        <taxon>Mycobacteriales</taxon>
        <taxon>Mycobacteriaceae</taxon>
        <taxon>Mycolicibacterium</taxon>
    </lineage>
</organism>
<dbReference type="EMBL" id="UEGS01000001">
    <property type="protein sequence ID" value="SRX81343.1"/>
    <property type="molecule type" value="Genomic_DNA"/>
</dbReference>
<feature type="binding site" evidence="9">
    <location>
        <position position="123"/>
    </location>
    <ligand>
        <name>NADPH</name>
        <dbReference type="ChEBI" id="CHEBI:57783"/>
    </ligand>
</feature>
<feature type="binding site" evidence="9">
    <location>
        <position position="218"/>
    </location>
    <ligand>
        <name>1-deoxy-D-xylulose 5-phosphate</name>
        <dbReference type="ChEBI" id="CHEBI:57792"/>
    </ligand>
</feature>
<dbReference type="Pfam" id="PF13288">
    <property type="entry name" value="DXPR_C"/>
    <property type="match status" value="1"/>
</dbReference>
<dbReference type="InterPro" id="IPR003821">
    <property type="entry name" value="DXP_reductoisomerase"/>
</dbReference>
<feature type="binding site" evidence="9">
    <location>
        <position position="149"/>
    </location>
    <ligand>
        <name>Mn(2+)</name>
        <dbReference type="ChEBI" id="CHEBI:29035"/>
    </ligand>
</feature>
<feature type="binding site" evidence="9">
    <location>
        <position position="202"/>
    </location>
    <ligand>
        <name>NADPH</name>
        <dbReference type="ChEBI" id="CHEBI:57783"/>
    </ligand>
</feature>
<feature type="binding site" evidence="9">
    <location>
        <position position="39"/>
    </location>
    <ligand>
        <name>NADPH</name>
        <dbReference type="ChEBI" id="CHEBI:57783"/>
    </ligand>
</feature>
<dbReference type="InterPro" id="IPR013512">
    <property type="entry name" value="DXP_reductoisomerase_N"/>
</dbReference>
<feature type="binding site" evidence="9">
    <location>
        <position position="218"/>
    </location>
    <ligand>
        <name>Mn(2+)</name>
        <dbReference type="ChEBI" id="CHEBI:29035"/>
    </ligand>
</feature>
<keyword evidence="14" id="KW-1185">Reference proteome</keyword>
<feature type="binding site" evidence="9">
    <location>
        <position position="42"/>
    </location>
    <ligand>
        <name>NADPH</name>
        <dbReference type="ChEBI" id="CHEBI:57783"/>
    </ligand>
</feature>
<dbReference type="EC" id="1.1.1.267" evidence="9"/>
<feature type="binding site" evidence="9">
    <location>
        <position position="14"/>
    </location>
    <ligand>
        <name>NADPH</name>
        <dbReference type="ChEBI" id="CHEBI:57783"/>
    </ligand>
</feature>
<feature type="binding site" evidence="9">
    <location>
        <position position="124"/>
    </location>
    <ligand>
        <name>1-deoxy-D-xylulose 5-phosphate</name>
        <dbReference type="ChEBI" id="CHEBI:57792"/>
    </ligand>
</feature>
<feature type="binding site" evidence="9">
    <location>
        <position position="214"/>
    </location>
    <ligand>
        <name>1-deoxy-D-xylulose 5-phosphate</name>
        <dbReference type="ChEBI" id="CHEBI:57792"/>
    </ligand>
</feature>
<dbReference type="GO" id="GO:0030145">
    <property type="term" value="F:manganese ion binding"/>
    <property type="evidence" value="ECO:0007669"/>
    <property type="project" value="TreeGrafter"/>
</dbReference>
<dbReference type="HAMAP" id="MF_00183">
    <property type="entry name" value="DXP_reductoisom"/>
    <property type="match status" value="1"/>
</dbReference>
<feature type="binding site" evidence="9">
    <location>
        <position position="173"/>
    </location>
    <ligand>
        <name>1-deoxy-D-xylulose 5-phosphate</name>
        <dbReference type="ChEBI" id="CHEBI:57792"/>
    </ligand>
</feature>
<feature type="binding site" evidence="9">
    <location>
        <position position="15"/>
    </location>
    <ligand>
        <name>NADPH</name>
        <dbReference type="ChEBI" id="CHEBI:57783"/>
    </ligand>
</feature>
<dbReference type="SUPFAM" id="SSF69055">
    <property type="entry name" value="1-deoxy-D-xylulose-5-phosphate reductoisomerase, C-terminal domain"/>
    <property type="match status" value="1"/>
</dbReference>
<dbReference type="InterPro" id="IPR026877">
    <property type="entry name" value="DXPR_C"/>
</dbReference>
<reference evidence="13 14" key="1">
    <citation type="submission" date="2018-05" db="EMBL/GenBank/DDBJ databases">
        <authorList>
            <consortium name="IHU Genomes"/>
        </authorList>
    </citation>
    <scope>NUCLEOTIDE SEQUENCE [LARGE SCALE GENOMIC DNA]</scope>
    <source>
        <strain evidence="13 14">P7335</strain>
    </source>
</reference>
<keyword evidence="4 9" id="KW-0521">NADP</keyword>
<keyword evidence="5 9" id="KW-0560">Oxidoreductase</keyword>
<keyword evidence="3 9" id="KW-0479">Metal-binding</keyword>
<feature type="binding site" evidence="9">
    <location>
        <position position="147"/>
    </location>
    <ligand>
        <name>Mn(2+)</name>
        <dbReference type="ChEBI" id="CHEBI:29035"/>
    </ligand>
</feature>
<evidence type="ECO:0000256" key="4">
    <source>
        <dbReference type="ARBA" id="ARBA00022857"/>
    </source>
</evidence>
<keyword evidence="7 9" id="KW-0414">Isoprene biosynthesis</keyword>
<comment type="pathway">
    <text evidence="1 9">Isoprenoid biosynthesis; isopentenyl diphosphate biosynthesis via DXP pathway; isopentenyl diphosphate from 1-deoxy-D-xylulose 5-phosphate: step 1/6.</text>
</comment>
<dbReference type="Gene3D" id="3.40.50.720">
    <property type="entry name" value="NAD(P)-binding Rossmann-like Domain"/>
    <property type="match status" value="1"/>
</dbReference>
<feature type="binding site" evidence="9">
    <location>
        <position position="209"/>
    </location>
    <ligand>
        <name>1-deoxy-D-xylulose 5-phosphate</name>
        <dbReference type="ChEBI" id="CHEBI:57792"/>
    </ligand>
</feature>
<dbReference type="GO" id="GO:0030604">
    <property type="term" value="F:1-deoxy-D-xylulose-5-phosphate reductoisomerase activity"/>
    <property type="evidence" value="ECO:0007669"/>
    <property type="project" value="UniProtKB-UniRule"/>
</dbReference>
<evidence type="ECO:0000256" key="2">
    <source>
        <dbReference type="ARBA" id="ARBA00006825"/>
    </source>
</evidence>
<sequence>MSERLRVLILGSTGSIGTQALEVIAANPDRFEIVGLAAGGGNRDLLARQRAETGVSNLAVADEAAAAAIGDVTYSGPDAVTRLVEATAETTGVDVVLNGLVGALGLKPTLAALATGARLALANKESLVAGGPLVQKAAAPGQIVPVDSEHSALAQCLRGGTADEVARLVLTASGGPFRGWTAEQLEDVTPEQAGAHPTWSMGPMNTLNSASLVNKGLELIETHLLFGIDYDRIDVVVHPQSIVHSMVTFTDGSTLAQASPPDMKLPIALALGWPARVAGAALACDFSTASRWDFEPLDDEVFPAVTLARDAGRAGGAMTAVYNAANEEAAEAFLQGRIRFPAIVRTVAEVLRAADQWRAEPATVDEVLDAQDWARDRARSAVERESAGSRS</sequence>
<dbReference type="Pfam" id="PF02670">
    <property type="entry name" value="DXP_reductoisom"/>
    <property type="match status" value="1"/>
</dbReference>
<feature type="binding site" evidence="9">
    <location>
        <position position="196"/>
    </location>
    <ligand>
        <name>1-deoxy-D-xylulose 5-phosphate</name>
        <dbReference type="ChEBI" id="CHEBI:57792"/>
    </ligand>
</feature>
<dbReference type="InterPro" id="IPR036291">
    <property type="entry name" value="NAD(P)-bd_dom_sf"/>
</dbReference>
<feature type="binding site" evidence="9">
    <location>
        <position position="13"/>
    </location>
    <ligand>
        <name>NADPH</name>
        <dbReference type="ChEBI" id="CHEBI:57783"/>
    </ligand>
</feature>
<evidence type="ECO:0000256" key="7">
    <source>
        <dbReference type="ARBA" id="ARBA00023229"/>
    </source>
</evidence>
<protein>
    <recommendedName>
        <fullName evidence="9">1-deoxy-D-xylulose 5-phosphate reductoisomerase</fullName>
        <shortName evidence="9">DXP reductoisomerase</shortName>
        <ecNumber evidence="9">1.1.1.267</ecNumber>
    </recommendedName>
    <alternativeName>
        <fullName evidence="9">1-deoxyxylulose-5-phosphate reductoisomerase</fullName>
    </alternativeName>
    <alternativeName>
        <fullName evidence="9">2-C-methyl-D-erythritol 4-phosphate synthase</fullName>
    </alternativeName>
</protein>
<evidence type="ECO:0000256" key="9">
    <source>
        <dbReference type="HAMAP-Rule" id="MF_00183"/>
    </source>
</evidence>